<dbReference type="NCBIfam" id="TIGR02348">
    <property type="entry name" value="GroEL"/>
    <property type="match status" value="1"/>
</dbReference>
<protein>
    <recommendedName>
        <fullName evidence="7">Chaperonin GroEL</fullName>
        <ecNumber evidence="7">5.6.1.7</ecNumber>
    </recommendedName>
    <alternativeName>
        <fullName evidence="7">60 kDa chaperonin</fullName>
    </alternativeName>
    <alternativeName>
        <fullName evidence="7">Chaperonin-60</fullName>
        <shortName evidence="7">Cpn60</shortName>
    </alternativeName>
</protein>
<evidence type="ECO:0000256" key="8">
    <source>
        <dbReference type="RuleBase" id="RU000418"/>
    </source>
</evidence>
<dbReference type="GO" id="GO:0005524">
    <property type="term" value="F:ATP binding"/>
    <property type="evidence" value="ECO:0007669"/>
    <property type="project" value="UniProtKB-UniRule"/>
</dbReference>
<evidence type="ECO:0000256" key="5">
    <source>
        <dbReference type="ARBA" id="ARBA00023186"/>
    </source>
</evidence>
<evidence type="ECO:0000256" key="7">
    <source>
        <dbReference type="HAMAP-Rule" id="MF_00600"/>
    </source>
</evidence>
<dbReference type="InterPro" id="IPR027410">
    <property type="entry name" value="TCP-1-like_intermed_sf"/>
</dbReference>
<dbReference type="AlphaFoldDB" id="A0A2T5BT41"/>
<name>A0A2T5BT41_9RHOB</name>
<dbReference type="PRINTS" id="PR00298">
    <property type="entry name" value="CHAPERONIN60"/>
</dbReference>
<keyword evidence="6 7" id="KW-0413">Isomerase</keyword>
<sequence length="546" mass="57852">MAAKDVKFETDARNRMLKGVNILADAVKVTLGPKGRNVVIEKSFGAPRITKDGVTVAKEIELEDKFENMGAQMVKEVASRTNDEAGDGTTTATVLAQAIVREGMKAVAAGMNPMDLKRGIDLATAKVVEAIKAAARPVNDSDEVAQVGTISANGEASIGRQIADAMQKVGNEGVITVEENKGMETEVEVVEGMQFDRGYLSPYFVTNPEKMIADLEDCMILLHEKKLSSLQPMVPLLESVIQSQKPLLIIAEDVEGEALATLVVNKLRGGLKIAAVKAPGFGDRRKAMLQDIAILTGGQVISEDLGMKLENVTMDMLGTAKKVSITKDETTIVDGAGDKAEIEARVAQLRQQIEETSSDYDREKLQERVAKLAGGVAVIRVGGMTEVEVKERKDRVDDALNATRAAVQEGIVVGGGVALVQGSKALDGLTGENSDQDAGVAIVRRALEAPLRQIAENAGVDGAVVAGKIRESNDKNFGFNAQTEEYGDLFKFGVIDPAKVTRTALEDAASVAGLLVTTEAMIADKPEKKDAVGGGMPDMGGMGGMM</sequence>
<dbReference type="FunFam" id="1.10.560.10:FF:000001">
    <property type="entry name" value="60 kDa chaperonin"/>
    <property type="match status" value="1"/>
</dbReference>
<dbReference type="PANTHER" id="PTHR45633">
    <property type="entry name" value="60 KDA HEAT SHOCK PROTEIN, MITOCHONDRIAL"/>
    <property type="match status" value="1"/>
</dbReference>
<dbReference type="SUPFAM" id="SSF54849">
    <property type="entry name" value="GroEL-intermediate domain like"/>
    <property type="match status" value="1"/>
</dbReference>
<feature type="binding site" evidence="7">
    <location>
        <position position="415"/>
    </location>
    <ligand>
        <name>ATP</name>
        <dbReference type="ChEBI" id="CHEBI:30616"/>
    </ligand>
</feature>
<dbReference type="RefSeq" id="WP_107891824.1">
    <property type="nucleotide sequence ID" value="NZ_NHSI01000046.1"/>
</dbReference>
<dbReference type="GO" id="GO:0140662">
    <property type="term" value="F:ATP-dependent protein folding chaperone"/>
    <property type="evidence" value="ECO:0007669"/>
    <property type="project" value="InterPro"/>
</dbReference>
<dbReference type="OrthoDB" id="9766614at2"/>
<evidence type="ECO:0000256" key="9">
    <source>
        <dbReference type="RuleBase" id="RU000419"/>
    </source>
</evidence>
<evidence type="ECO:0000256" key="1">
    <source>
        <dbReference type="ARBA" id="ARBA00006607"/>
    </source>
</evidence>
<dbReference type="CDD" id="cd03344">
    <property type="entry name" value="GroEL"/>
    <property type="match status" value="1"/>
</dbReference>
<keyword evidence="3 7" id="KW-0547">Nucleotide-binding</keyword>
<dbReference type="GO" id="GO:0005737">
    <property type="term" value="C:cytoplasm"/>
    <property type="evidence" value="ECO:0007669"/>
    <property type="project" value="UniProtKB-SubCell"/>
</dbReference>
<comment type="caution">
    <text evidence="7">Lacks conserved residue(s) required for the propagation of feature annotation.</text>
</comment>
<comment type="subunit">
    <text evidence="7 9">Forms a cylinder of 14 subunits composed of two heptameric rings stacked back-to-back. Interacts with the co-chaperonin GroES.</text>
</comment>
<dbReference type="EC" id="5.6.1.7" evidence="7"/>
<dbReference type="EMBL" id="QAAA01000006">
    <property type="protein sequence ID" value="PTN02566.1"/>
    <property type="molecule type" value="Genomic_DNA"/>
</dbReference>
<dbReference type="FunFam" id="3.50.7.10:FF:000001">
    <property type="entry name" value="60 kDa chaperonin"/>
    <property type="match status" value="1"/>
</dbReference>
<dbReference type="GO" id="GO:0016853">
    <property type="term" value="F:isomerase activity"/>
    <property type="evidence" value="ECO:0007669"/>
    <property type="project" value="UniProtKB-KW"/>
</dbReference>
<accession>A0A2T5BT41</accession>
<organism evidence="11 12">
    <name type="scientific">Rhodovulum imhoffii</name>
    <dbReference type="NCBI Taxonomy" id="365340"/>
    <lineage>
        <taxon>Bacteria</taxon>
        <taxon>Pseudomonadati</taxon>
        <taxon>Pseudomonadota</taxon>
        <taxon>Alphaproteobacteria</taxon>
        <taxon>Rhodobacterales</taxon>
        <taxon>Paracoccaceae</taxon>
        <taxon>Rhodovulum</taxon>
    </lineage>
</organism>
<keyword evidence="4 7" id="KW-0067">ATP-binding</keyword>
<dbReference type="GO" id="GO:0042026">
    <property type="term" value="P:protein refolding"/>
    <property type="evidence" value="ECO:0007669"/>
    <property type="project" value="UniProtKB-UniRule"/>
</dbReference>
<dbReference type="GO" id="GO:0051082">
    <property type="term" value="F:unfolded protein binding"/>
    <property type="evidence" value="ECO:0007669"/>
    <property type="project" value="UniProtKB-UniRule"/>
</dbReference>
<dbReference type="Proteomes" id="UP000243859">
    <property type="component" value="Unassembled WGS sequence"/>
</dbReference>
<feature type="coiled-coil region" evidence="10">
    <location>
        <begin position="339"/>
        <end position="366"/>
    </location>
</feature>
<dbReference type="NCBIfam" id="NF009488">
    <property type="entry name" value="PRK12850.1"/>
    <property type="match status" value="1"/>
</dbReference>
<dbReference type="SUPFAM" id="SSF48592">
    <property type="entry name" value="GroEL equatorial domain-like"/>
    <property type="match status" value="1"/>
</dbReference>
<dbReference type="SUPFAM" id="SSF52029">
    <property type="entry name" value="GroEL apical domain-like"/>
    <property type="match status" value="1"/>
</dbReference>
<feature type="binding site" evidence="7">
    <location>
        <begin position="30"/>
        <end position="33"/>
    </location>
    <ligand>
        <name>ATP</name>
        <dbReference type="ChEBI" id="CHEBI:30616"/>
    </ligand>
</feature>
<evidence type="ECO:0000256" key="2">
    <source>
        <dbReference type="ARBA" id="ARBA00022490"/>
    </source>
</evidence>
<keyword evidence="10" id="KW-0175">Coiled coil</keyword>
<dbReference type="NCBIfam" id="NF009489">
    <property type="entry name" value="PRK12851.1"/>
    <property type="match status" value="1"/>
</dbReference>
<dbReference type="NCBIfam" id="NF000592">
    <property type="entry name" value="PRK00013.1"/>
    <property type="match status" value="1"/>
</dbReference>
<dbReference type="HAMAP" id="MF_00600">
    <property type="entry name" value="CH60"/>
    <property type="match status" value="1"/>
</dbReference>
<feature type="binding site" evidence="7">
    <location>
        <position position="51"/>
    </location>
    <ligand>
        <name>ATP</name>
        <dbReference type="ChEBI" id="CHEBI:30616"/>
    </ligand>
</feature>
<evidence type="ECO:0000256" key="3">
    <source>
        <dbReference type="ARBA" id="ARBA00022741"/>
    </source>
</evidence>
<dbReference type="InterPro" id="IPR002423">
    <property type="entry name" value="Cpn60/GroEL/TCP-1"/>
</dbReference>
<dbReference type="Gene3D" id="3.50.7.10">
    <property type="entry name" value="GroEL"/>
    <property type="match status" value="1"/>
</dbReference>
<dbReference type="InterPro" id="IPR027409">
    <property type="entry name" value="GroEL-like_apical_dom_sf"/>
</dbReference>
<evidence type="ECO:0000313" key="12">
    <source>
        <dbReference type="Proteomes" id="UP000243859"/>
    </source>
</evidence>
<dbReference type="InterPro" id="IPR018370">
    <property type="entry name" value="Chaperonin_Cpn60_CS"/>
</dbReference>
<evidence type="ECO:0000256" key="4">
    <source>
        <dbReference type="ARBA" id="ARBA00022840"/>
    </source>
</evidence>
<dbReference type="PROSITE" id="PS00296">
    <property type="entry name" value="CHAPERONINS_CPN60"/>
    <property type="match status" value="1"/>
</dbReference>
<dbReference type="Gene3D" id="1.10.560.10">
    <property type="entry name" value="GroEL-like equatorial domain"/>
    <property type="match status" value="1"/>
</dbReference>
<keyword evidence="12" id="KW-1185">Reference proteome</keyword>
<keyword evidence="5 7" id="KW-0143">Chaperone</keyword>
<comment type="caution">
    <text evidence="11">The sequence shown here is derived from an EMBL/GenBank/DDBJ whole genome shotgun (WGS) entry which is preliminary data.</text>
</comment>
<evidence type="ECO:0000256" key="6">
    <source>
        <dbReference type="ARBA" id="ARBA00023235"/>
    </source>
</evidence>
<dbReference type="NCBIfam" id="NF009487">
    <property type="entry name" value="PRK12849.1"/>
    <property type="match status" value="1"/>
</dbReference>
<proteinExistence type="inferred from homology"/>
<dbReference type="InterPro" id="IPR027413">
    <property type="entry name" value="GROEL-like_equatorial_sf"/>
</dbReference>
<dbReference type="Pfam" id="PF00118">
    <property type="entry name" value="Cpn60_TCP1"/>
    <property type="match status" value="1"/>
</dbReference>
<feature type="binding site" evidence="7">
    <location>
        <begin position="87"/>
        <end position="91"/>
    </location>
    <ligand>
        <name>ATP</name>
        <dbReference type="ChEBI" id="CHEBI:30616"/>
    </ligand>
</feature>
<gene>
    <name evidence="7" type="primary">groEL</name>
    <name evidence="7" type="synonym">groL</name>
    <name evidence="11" type="ORF">C8N32_106139</name>
</gene>
<comment type="similarity">
    <text evidence="1 7 8">Belongs to the chaperonin (HSP60) family.</text>
</comment>
<comment type="function">
    <text evidence="7 9">Together with its co-chaperonin GroES, plays an essential role in assisting protein folding. The GroEL-GroES system forms a nano-cage that allows encapsulation of the non-native substrate proteins and provides a physical environment optimized to promote and accelerate protein folding.</text>
</comment>
<evidence type="ECO:0000313" key="11">
    <source>
        <dbReference type="EMBL" id="PTN02566.1"/>
    </source>
</evidence>
<keyword evidence="2 7" id="KW-0963">Cytoplasm</keyword>
<feature type="binding site" evidence="7">
    <location>
        <position position="496"/>
    </location>
    <ligand>
        <name>ATP</name>
        <dbReference type="ChEBI" id="CHEBI:30616"/>
    </ligand>
</feature>
<dbReference type="InterPro" id="IPR001844">
    <property type="entry name" value="Cpn60/GroEL"/>
</dbReference>
<reference evidence="11 12" key="1">
    <citation type="submission" date="2018-04" db="EMBL/GenBank/DDBJ databases">
        <title>Genomic Encyclopedia of Archaeal and Bacterial Type Strains, Phase II (KMG-II): from individual species to whole genera.</title>
        <authorList>
            <person name="Goeker M."/>
        </authorList>
    </citation>
    <scope>NUCLEOTIDE SEQUENCE [LARGE SCALE GENOMIC DNA]</scope>
    <source>
        <strain evidence="11 12">DSM 18064</strain>
    </source>
</reference>
<dbReference type="Gene3D" id="3.30.260.10">
    <property type="entry name" value="TCP-1-like chaperonin intermediate domain"/>
    <property type="match status" value="1"/>
</dbReference>
<evidence type="ECO:0000256" key="10">
    <source>
        <dbReference type="SAM" id="Coils"/>
    </source>
</evidence>
<comment type="subcellular location">
    <subcellularLocation>
        <location evidence="7">Cytoplasm</location>
    </subcellularLocation>
</comment>